<dbReference type="AlphaFoldDB" id="W4GFD8"/>
<dbReference type="VEuPathDB" id="FungiDB:H257_08558"/>
<evidence type="ECO:0000313" key="1">
    <source>
        <dbReference type="EMBL" id="ETV77668.1"/>
    </source>
</evidence>
<accession>W4GFD8</accession>
<sequence length="83" mass="9350">MAEILVISDDAHLSRLDHKQQEKCTLSRDEILSSAIMPNALFHTWNEWWRSITPRFEVDISSPTVVTMAMGKQPVEKAALGLG</sequence>
<dbReference type="GeneID" id="20810554"/>
<name>W4GFD8_APHAT</name>
<gene>
    <name evidence="1" type="ORF">H257_08558</name>
</gene>
<organism evidence="1">
    <name type="scientific">Aphanomyces astaci</name>
    <name type="common">Crayfish plague agent</name>
    <dbReference type="NCBI Taxonomy" id="112090"/>
    <lineage>
        <taxon>Eukaryota</taxon>
        <taxon>Sar</taxon>
        <taxon>Stramenopiles</taxon>
        <taxon>Oomycota</taxon>
        <taxon>Saprolegniomycetes</taxon>
        <taxon>Saprolegniales</taxon>
        <taxon>Verrucalvaceae</taxon>
        <taxon>Aphanomyces</taxon>
    </lineage>
</organism>
<protein>
    <submittedName>
        <fullName evidence="1">Uncharacterized protein</fullName>
    </submittedName>
</protein>
<reference evidence="1" key="1">
    <citation type="submission" date="2013-12" db="EMBL/GenBank/DDBJ databases">
        <title>The Genome Sequence of Aphanomyces astaci APO3.</title>
        <authorList>
            <consortium name="The Broad Institute Genomics Platform"/>
            <person name="Russ C."/>
            <person name="Tyler B."/>
            <person name="van West P."/>
            <person name="Dieguez-Uribeondo J."/>
            <person name="Young S.K."/>
            <person name="Zeng Q."/>
            <person name="Gargeya S."/>
            <person name="Fitzgerald M."/>
            <person name="Abouelleil A."/>
            <person name="Alvarado L."/>
            <person name="Chapman S.B."/>
            <person name="Gainer-Dewar J."/>
            <person name="Goldberg J."/>
            <person name="Griggs A."/>
            <person name="Gujja S."/>
            <person name="Hansen M."/>
            <person name="Howarth C."/>
            <person name="Imamovic A."/>
            <person name="Ireland A."/>
            <person name="Larimer J."/>
            <person name="McCowan C."/>
            <person name="Murphy C."/>
            <person name="Pearson M."/>
            <person name="Poon T.W."/>
            <person name="Priest M."/>
            <person name="Roberts A."/>
            <person name="Saif S."/>
            <person name="Shea T."/>
            <person name="Sykes S."/>
            <person name="Wortman J."/>
            <person name="Nusbaum C."/>
            <person name="Birren B."/>
        </authorList>
    </citation>
    <scope>NUCLEOTIDE SEQUENCE [LARGE SCALE GENOMIC DNA]</scope>
    <source>
        <strain evidence="1">APO3</strain>
    </source>
</reference>
<dbReference type="EMBL" id="KI913132">
    <property type="protein sequence ID" value="ETV77668.1"/>
    <property type="molecule type" value="Genomic_DNA"/>
</dbReference>
<dbReference type="RefSeq" id="XP_009832778.1">
    <property type="nucleotide sequence ID" value="XM_009834476.1"/>
</dbReference>
<proteinExistence type="predicted"/>